<protein>
    <recommendedName>
        <fullName evidence="4">MSHA biogenesis protein MshF</fullName>
    </recommendedName>
</protein>
<gene>
    <name evidence="2" type="ORF">ACFOHL_15550</name>
</gene>
<evidence type="ECO:0000256" key="1">
    <source>
        <dbReference type="SAM" id="Phobius"/>
    </source>
</evidence>
<comment type="caution">
    <text evidence="2">The sequence shown here is derived from an EMBL/GenBank/DDBJ whole genome shotgun (WGS) entry which is preliminary data.</text>
</comment>
<feature type="transmembrane region" description="Helical" evidence="1">
    <location>
        <begin position="15"/>
        <end position="37"/>
    </location>
</feature>
<dbReference type="RefSeq" id="WP_376921159.1">
    <property type="nucleotide sequence ID" value="NZ_JBHRSW010000043.1"/>
</dbReference>
<evidence type="ECO:0000313" key="2">
    <source>
        <dbReference type="EMBL" id="MFC3123039.1"/>
    </source>
</evidence>
<keyword evidence="3" id="KW-1185">Reference proteome</keyword>
<keyword evidence="1" id="KW-0812">Transmembrane</keyword>
<proteinExistence type="predicted"/>
<keyword evidence="1" id="KW-1133">Transmembrane helix</keyword>
<dbReference type="Proteomes" id="UP001595478">
    <property type="component" value="Unassembled WGS sequence"/>
</dbReference>
<evidence type="ECO:0008006" key="4">
    <source>
        <dbReference type="Google" id="ProtNLM"/>
    </source>
</evidence>
<name>A0ABV7FUM2_9ALTE</name>
<evidence type="ECO:0000313" key="3">
    <source>
        <dbReference type="Proteomes" id="UP001595478"/>
    </source>
</evidence>
<sequence>MRYDRARTSRVSLRLWRYVFVLLVIALLVVTAIRYILLDNPSLDKSVANSAVFRLNKELSQLRWQWQHQGRPKHMSYKNADANSITLHMTATGLPNAFNDGVNVQVCAEFLSIFIDTEALSKMGKVSTTYLSNLPSESGQKAVGKLCVFELGTRQIAYDEQRAKFFELK</sequence>
<dbReference type="EMBL" id="JBHRSW010000043">
    <property type="protein sequence ID" value="MFC3123039.1"/>
    <property type="molecule type" value="Genomic_DNA"/>
</dbReference>
<reference evidence="3" key="1">
    <citation type="journal article" date="2019" name="Int. J. Syst. Evol. Microbiol.">
        <title>The Global Catalogue of Microorganisms (GCM) 10K type strain sequencing project: providing services to taxonomists for standard genome sequencing and annotation.</title>
        <authorList>
            <consortium name="The Broad Institute Genomics Platform"/>
            <consortium name="The Broad Institute Genome Sequencing Center for Infectious Disease"/>
            <person name="Wu L."/>
            <person name="Ma J."/>
        </authorList>
    </citation>
    <scope>NUCLEOTIDE SEQUENCE [LARGE SCALE GENOMIC DNA]</scope>
    <source>
        <strain evidence="3">KCTC 52473</strain>
    </source>
</reference>
<accession>A0ABV7FUM2</accession>
<organism evidence="2 3">
    <name type="scientific">Agaribacter flavus</name>
    <dbReference type="NCBI Taxonomy" id="1902781"/>
    <lineage>
        <taxon>Bacteria</taxon>
        <taxon>Pseudomonadati</taxon>
        <taxon>Pseudomonadota</taxon>
        <taxon>Gammaproteobacteria</taxon>
        <taxon>Alteromonadales</taxon>
        <taxon>Alteromonadaceae</taxon>
        <taxon>Agaribacter</taxon>
    </lineage>
</organism>
<keyword evidence="1" id="KW-0472">Membrane</keyword>